<dbReference type="EMBL" id="BMYI01000001">
    <property type="protein sequence ID" value="GHC12481.1"/>
    <property type="molecule type" value="Genomic_DNA"/>
</dbReference>
<evidence type="ECO:0000313" key="2">
    <source>
        <dbReference type="Proteomes" id="UP000658305"/>
    </source>
</evidence>
<protein>
    <submittedName>
        <fullName evidence="1">Uncharacterized protein</fullName>
    </submittedName>
</protein>
<evidence type="ECO:0000313" key="1">
    <source>
        <dbReference type="EMBL" id="GHC12481.1"/>
    </source>
</evidence>
<reference evidence="2" key="1">
    <citation type="journal article" date="2019" name="Int. J. Syst. Evol. Microbiol.">
        <title>The Global Catalogue of Microorganisms (GCM) 10K type strain sequencing project: providing services to taxonomists for standard genome sequencing and annotation.</title>
        <authorList>
            <consortium name="The Broad Institute Genomics Platform"/>
            <consortium name="The Broad Institute Genome Sequencing Center for Infectious Disease"/>
            <person name="Wu L."/>
            <person name="Ma J."/>
        </authorList>
    </citation>
    <scope>NUCLEOTIDE SEQUENCE [LARGE SCALE GENOMIC DNA]</scope>
    <source>
        <strain evidence="2">KCTC 23298</strain>
    </source>
</reference>
<sequence>MVMSRGVPSGMLAALDGPMHPVMLVYVDWPGGAQRAHSNFGTITWGGHDWTGVGSMGGVTLPGEMTGIASDDGALTLGGLPEVIDDLLSVDPRGSEVLIYFGLTTVRNGTTLVSGPVLAWSGYVDGMVSTEGYEGQEVRSTITLPVVSRASQRLRPAAYHSEADQAAEYPGDTAGRWLTAALARTTTALPKW</sequence>
<name>A0ABQ3F7W4_9RHOB</name>
<accession>A0ABQ3F7W4</accession>
<proteinExistence type="predicted"/>
<keyword evidence="2" id="KW-1185">Reference proteome</keyword>
<gene>
    <name evidence="1" type="ORF">GCM10007291_07150</name>
</gene>
<comment type="caution">
    <text evidence="1">The sequence shown here is derived from an EMBL/GenBank/DDBJ whole genome shotgun (WGS) entry which is preliminary data.</text>
</comment>
<dbReference type="Proteomes" id="UP000658305">
    <property type="component" value="Unassembled WGS sequence"/>
</dbReference>
<organism evidence="1 2">
    <name type="scientific">Gemmobacter nanjingensis</name>
    <dbReference type="NCBI Taxonomy" id="488454"/>
    <lineage>
        <taxon>Bacteria</taxon>
        <taxon>Pseudomonadati</taxon>
        <taxon>Pseudomonadota</taxon>
        <taxon>Alphaproteobacteria</taxon>
        <taxon>Rhodobacterales</taxon>
        <taxon>Paracoccaceae</taxon>
        <taxon>Gemmobacter</taxon>
    </lineage>
</organism>
<dbReference type="RefSeq" id="WP_189380182.1">
    <property type="nucleotide sequence ID" value="NZ_BMYI01000001.1"/>
</dbReference>